<comment type="subcellular location">
    <subcellularLocation>
        <location evidence="1">Nucleus</location>
    </subcellularLocation>
</comment>
<dbReference type="EMBL" id="JAHFYH010000116">
    <property type="protein sequence ID" value="KAH0212414.1"/>
    <property type="molecule type" value="Genomic_DNA"/>
</dbReference>
<dbReference type="Proteomes" id="UP000767238">
    <property type="component" value="Unassembled WGS sequence"/>
</dbReference>
<dbReference type="InterPro" id="IPR008906">
    <property type="entry name" value="HATC_C_dom"/>
</dbReference>
<organism evidence="9 10">
    <name type="scientific">Aureobasidium melanogenum</name>
    <name type="common">Aureobasidium pullulans var. melanogenum</name>
    <dbReference type="NCBI Taxonomy" id="46634"/>
    <lineage>
        <taxon>Eukaryota</taxon>
        <taxon>Fungi</taxon>
        <taxon>Dikarya</taxon>
        <taxon>Ascomycota</taxon>
        <taxon>Pezizomycotina</taxon>
        <taxon>Dothideomycetes</taxon>
        <taxon>Dothideomycetidae</taxon>
        <taxon>Dothideales</taxon>
        <taxon>Saccotheciaceae</taxon>
        <taxon>Aureobasidium</taxon>
    </lineage>
</organism>
<dbReference type="PANTHER" id="PTHR46481:SF10">
    <property type="entry name" value="ZINC FINGER BED DOMAIN-CONTAINING PROTEIN 39"/>
    <property type="match status" value="1"/>
</dbReference>
<dbReference type="EMBL" id="JAHFXF010000011">
    <property type="protein sequence ID" value="KAG9700672.1"/>
    <property type="molecule type" value="Genomic_DNA"/>
</dbReference>
<accession>A0A9P8GAP2</accession>
<dbReference type="SUPFAM" id="SSF53098">
    <property type="entry name" value="Ribonuclease H-like"/>
    <property type="match status" value="1"/>
</dbReference>
<evidence type="ECO:0000256" key="5">
    <source>
        <dbReference type="ARBA" id="ARBA00023242"/>
    </source>
</evidence>
<dbReference type="InterPro" id="IPR052035">
    <property type="entry name" value="ZnF_BED_domain_contain"/>
</dbReference>
<dbReference type="GO" id="GO:0046983">
    <property type="term" value="F:protein dimerization activity"/>
    <property type="evidence" value="ECO:0007669"/>
    <property type="project" value="InterPro"/>
</dbReference>
<proteinExistence type="predicted"/>
<feature type="non-terminal residue" evidence="9">
    <location>
        <position position="577"/>
    </location>
</feature>
<evidence type="ECO:0000256" key="1">
    <source>
        <dbReference type="ARBA" id="ARBA00004123"/>
    </source>
</evidence>
<evidence type="ECO:0000313" key="9">
    <source>
        <dbReference type="EMBL" id="KAH0212414.1"/>
    </source>
</evidence>
<evidence type="ECO:0000313" key="10">
    <source>
        <dbReference type="Proteomes" id="UP000767238"/>
    </source>
</evidence>
<evidence type="ECO:0000256" key="4">
    <source>
        <dbReference type="ARBA" id="ARBA00022833"/>
    </source>
</evidence>
<evidence type="ECO:0000256" key="2">
    <source>
        <dbReference type="ARBA" id="ARBA00022723"/>
    </source>
</evidence>
<evidence type="ECO:0000259" key="7">
    <source>
        <dbReference type="Pfam" id="PF05699"/>
    </source>
</evidence>
<feature type="region of interest" description="Disordered" evidence="6">
    <location>
        <begin position="310"/>
        <end position="352"/>
    </location>
</feature>
<keyword evidence="5" id="KW-0539">Nucleus</keyword>
<keyword evidence="3" id="KW-0863">Zinc-finger</keyword>
<feature type="compositionally biased region" description="Pro residues" evidence="6">
    <location>
        <begin position="341"/>
        <end position="350"/>
    </location>
</feature>
<gene>
    <name evidence="8" type="ORF">KCU76_g594</name>
    <name evidence="9" type="ORF">KCV03_g9341</name>
</gene>
<dbReference type="GO" id="GO:0008270">
    <property type="term" value="F:zinc ion binding"/>
    <property type="evidence" value="ECO:0007669"/>
    <property type="project" value="UniProtKB-KW"/>
</dbReference>
<comment type="caution">
    <text evidence="9">The sequence shown here is derived from an EMBL/GenBank/DDBJ whole genome shotgun (WGS) entry which is preliminary data.</text>
</comment>
<keyword evidence="2" id="KW-0479">Metal-binding</keyword>
<dbReference type="InterPro" id="IPR012337">
    <property type="entry name" value="RNaseH-like_sf"/>
</dbReference>
<protein>
    <recommendedName>
        <fullName evidence="7">HAT C-terminal dimerisation domain-containing protein</fullName>
    </recommendedName>
</protein>
<evidence type="ECO:0000256" key="6">
    <source>
        <dbReference type="SAM" id="MobiDB-lite"/>
    </source>
</evidence>
<evidence type="ECO:0000313" key="8">
    <source>
        <dbReference type="EMBL" id="KAG9700672.1"/>
    </source>
</evidence>
<feature type="domain" description="HAT C-terminal dimerisation" evidence="7">
    <location>
        <begin position="468"/>
        <end position="549"/>
    </location>
</feature>
<reference evidence="9" key="2">
    <citation type="submission" date="2021-08" db="EMBL/GenBank/DDBJ databases">
        <authorList>
            <person name="Gostincar C."/>
            <person name="Sun X."/>
            <person name="Song Z."/>
            <person name="Gunde-Cimerman N."/>
        </authorList>
    </citation>
    <scope>NUCLEOTIDE SEQUENCE</scope>
    <source>
        <strain evidence="9">EXF-8016</strain>
        <strain evidence="8">EXF-9911</strain>
    </source>
</reference>
<sequence length="577" mass="66492">MRAFCAITAHFCDAKGEFRTLLLGLPHQAGRHTGVSIAPTISAIVQTFGLEQKLGWFVCDNASSNDTCIEALSSEFEFDHLERRIRCIGHVINLVARSLLFGKDPEALEEKLTQADDIELWRKRGPLGKIHNIVTWIRASPQRREQLRNYQVHHPLIDEGTGEEKPNTLELIADNNTRWNSFFYMLRRAIQQKDSITDLIEEEHSKWDGVIAKNRRSGQPLDTSKKPSVLDDTLTSEDWQMLNNYLEFLQPLEEATMILQGHGKGSSYGVIWQVIPVMEGLLKHFEQLESQHVMTPPESQFTVEHLYTQTQTQDSSNLNIPSTTLTRQSRRTRPSQQETQLPPPPPPLLPTPIQEALPAVNDLFCAEINHGWMKLNKYYELTDRSAAYVAALVLHPAYTWSYLEGIWRFKPAWISSAKTRVSKLWKDYSDGPLPARFEHAEQTSNKRHKSSLFDLDDDVVGSLDDEYQQWCQRPRDRFALESPPLEFWTSYAIKKTFPRLQKMALDVFTIPAMSDEPERVFSSTGLMVRPHRSRLSQKVIAMSQCLRNWSRQDLVTFQIFETMKERLQHVEALHEDV</sequence>
<name>A0A9P8GAP2_AURME</name>
<keyword evidence="4" id="KW-0862">Zinc</keyword>
<feature type="compositionally biased region" description="Polar residues" evidence="6">
    <location>
        <begin position="310"/>
        <end position="321"/>
    </location>
</feature>
<dbReference type="Pfam" id="PF05699">
    <property type="entry name" value="Dimer_Tnp_hAT"/>
    <property type="match status" value="1"/>
</dbReference>
<evidence type="ECO:0000256" key="3">
    <source>
        <dbReference type="ARBA" id="ARBA00022771"/>
    </source>
</evidence>
<dbReference type="GO" id="GO:0005634">
    <property type="term" value="C:nucleus"/>
    <property type="evidence" value="ECO:0007669"/>
    <property type="project" value="UniProtKB-SubCell"/>
</dbReference>
<dbReference type="AlphaFoldDB" id="A0A9P8GAP2"/>
<dbReference type="Proteomes" id="UP000779574">
    <property type="component" value="Unassembled WGS sequence"/>
</dbReference>
<reference evidence="9" key="1">
    <citation type="journal article" date="2021" name="J Fungi (Basel)">
        <title>Virulence traits and population genomics of the black yeast Aureobasidium melanogenum.</title>
        <authorList>
            <person name="Cernosa A."/>
            <person name="Sun X."/>
            <person name="Gostincar C."/>
            <person name="Fang C."/>
            <person name="Gunde-Cimerman N."/>
            <person name="Song Z."/>
        </authorList>
    </citation>
    <scope>NUCLEOTIDE SEQUENCE</scope>
    <source>
        <strain evidence="9">EXF-8016</strain>
        <strain evidence="8">EXF-9911</strain>
    </source>
</reference>
<dbReference type="PANTHER" id="PTHR46481">
    <property type="entry name" value="ZINC FINGER BED DOMAIN-CONTAINING PROTEIN 4"/>
    <property type="match status" value="1"/>
</dbReference>